<dbReference type="HAMAP" id="MF_01104">
    <property type="entry name" value="Syd"/>
    <property type="match status" value="1"/>
</dbReference>
<gene>
    <name evidence="4" type="primary">syd</name>
    <name evidence="5" type="ORF">CUC53_00590</name>
</gene>
<comment type="caution">
    <text evidence="5">The sequence shown here is derived from an EMBL/GenBank/DDBJ whole genome shotgun (WGS) entry which is preliminary data.</text>
</comment>
<dbReference type="EMBL" id="PGGC01000005">
    <property type="protein sequence ID" value="PJG60540.1"/>
    <property type="molecule type" value="Genomic_DNA"/>
</dbReference>
<reference evidence="5 6" key="1">
    <citation type="submission" date="2017-11" db="EMBL/GenBank/DDBJ databases">
        <title>Draft genome sequence of environmental isolate Aeromonas cavernicola sp. nov. MDC 2508.</title>
        <authorList>
            <person name="Colston S.M."/>
            <person name="Navarro A."/>
            <person name="Martinez-Murcia A.J."/>
            <person name="Graf J."/>
        </authorList>
    </citation>
    <scope>NUCLEOTIDE SEQUENCE [LARGE SCALE GENOMIC DNA]</scope>
    <source>
        <strain evidence="5 6">MDC 2508</strain>
    </source>
</reference>
<dbReference type="AlphaFoldDB" id="A0A2H9U921"/>
<comment type="function">
    <text evidence="4">Interacts with the SecY protein in vivo. May bind preferentially to an uncomplexed state of SecY, thus functioning either as a chelating agent for excess SecY in the cell or as a regulatory factor that negatively controls the translocase function.</text>
</comment>
<keyword evidence="2 4" id="KW-0997">Cell inner membrane</keyword>
<evidence type="ECO:0000256" key="2">
    <source>
        <dbReference type="ARBA" id="ARBA00022519"/>
    </source>
</evidence>
<comment type="subcellular location">
    <subcellularLocation>
        <location evidence="4">Cell inner membrane</location>
        <topology evidence="4">Peripheral membrane protein</topology>
        <orientation evidence="4">Cytoplasmic side</orientation>
    </subcellularLocation>
    <text evidence="4">Loosely associated with the cytoplasmic side of the inner membrane, probably via SecY.</text>
</comment>
<dbReference type="InterPro" id="IPR038228">
    <property type="entry name" value="Syd_sf"/>
</dbReference>
<dbReference type="RefSeq" id="WP_100292361.1">
    <property type="nucleotide sequence ID" value="NZ_PGGC01000005.1"/>
</dbReference>
<sequence>MSDQVLSALTDFLARWQQHREQRYGVPRCDWDAEWRSVCEVAKPNEGKVAWRPYHRAQPEDFSAIAAALELTLHPSALALFGHWFSRPIPCLYKGLRLELIFPWNEEDLELLKENLIGHLLMLRKLKRPPSIFIATTRHENTLISLDNESGQVWLEWLDSGRRLSLALSLPAFLARLETLPH</sequence>
<evidence type="ECO:0000256" key="1">
    <source>
        <dbReference type="ARBA" id="ARBA00022475"/>
    </source>
</evidence>
<keyword evidence="3 4" id="KW-0472">Membrane</keyword>
<evidence type="ECO:0000256" key="4">
    <source>
        <dbReference type="HAMAP-Rule" id="MF_01104"/>
    </source>
</evidence>
<dbReference type="Gene3D" id="3.40.1580.20">
    <property type="entry name" value="Syd protein"/>
    <property type="match status" value="1"/>
</dbReference>
<dbReference type="GO" id="GO:0009898">
    <property type="term" value="C:cytoplasmic side of plasma membrane"/>
    <property type="evidence" value="ECO:0007669"/>
    <property type="project" value="InterPro"/>
</dbReference>
<keyword evidence="6" id="KW-1185">Reference proteome</keyword>
<dbReference type="OrthoDB" id="5599437at2"/>
<keyword evidence="1 4" id="KW-1003">Cell membrane</keyword>
<name>A0A2H9U921_9GAMM</name>
<organism evidence="5 6">
    <name type="scientific">Aeromonas cavernicola</name>
    <dbReference type="NCBI Taxonomy" id="1006623"/>
    <lineage>
        <taxon>Bacteria</taxon>
        <taxon>Pseudomonadati</taxon>
        <taxon>Pseudomonadota</taxon>
        <taxon>Gammaproteobacteria</taxon>
        <taxon>Aeromonadales</taxon>
        <taxon>Aeromonadaceae</taxon>
        <taxon>Aeromonas</taxon>
    </lineage>
</organism>
<evidence type="ECO:0000313" key="5">
    <source>
        <dbReference type="EMBL" id="PJG60540.1"/>
    </source>
</evidence>
<dbReference type="Pfam" id="PF07348">
    <property type="entry name" value="Syd"/>
    <property type="match status" value="1"/>
</dbReference>
<proteinExistence type="inferred from homology"/>
<accession>A0A2H9U921</accession>
<dbReference type="NCBIfam" id="NF003439">
    <property type="entry name" value="PRK04968.1"/>
    <property type="match status" value="1"/>
</dbReference>
<protein>
    <recommendedName>
        <fullName evidence="4">Protein Syd</fullName>
    </recommendedName>
</protein>
<dbReference type="InterPro" id="IPR009948">
    <property type="entry name" value="Syd"/>
</dbReference>
<evidence type="ECO:0000256" key="3">
    <source>
        <dbReference type="ARBA" id="ARBA00023136"/>
    </source>
</evidence>
<evidence type="ECO:0000313" key="6">
    <source>
        <dbReference type="Proteomes" id="UP000235861"/>
    </source>
</evidence>
<dbReference type="Proteomes" id="UP000235861">
    <property type="component" value="Unassembled WGS sequence"/>
</dbReference>
<comment type="similarity">
    <text evidence="4">Belongs to the Syd family.</text>
</comment>
<dbReference type="CDD" id="cd16323">
    <property type="entry name" value="Syd"/>
    <property type="match status" value="1"/>
</dbReference>